<evidence type="ECO:0000313" key="1">
    <source>
        <dbReference type="EMBL" id="KAJ3520381.1"/>
    </source>
</evidence>
<gene>
    <name evidence="1" type="ORF">NM208_g13728</name>
</gene>
<accession>A0ACC1RMX9</accession>
<comment type="caution">
    <text evidence="1">The sequence shown here is derived from an EMBL/GenBank/DDBJ whole genome shotgun (WGS) entry which is preliminary data.</text>
</comment>
<dbReference type="Proteomes" id="UP001148629">
    <property type="component" value="Unassembled WGS sequence"/>
</dbReference>
<name>A0ACC1RMX9_9HYPO</name>
<proteinExistence type="predicted"/>
<keyword evidence="2" id="KW-1185">Reference proteome</keyword>
<protein>
    <submittedName>
        <fullName evidence="1">Uncharacterized protein</fullName>
    </submittedName>
</protein>
<organism evidence="1 2">
    <name type="scientific">Fusarium decemcellulare</name>
    <dbReference type="NCBI Taxonomy" id="57161"/>
    <lineage>
        <taxon>Eukaryota</taxon>
        <taxon>Fungi</taxon>
        <taxon>Dikarya</taxon>
        <taxon>Ascomycota</taxon>
        <taxon>Pezizomycotina</taxon>
        <taxon>Sordariomycetes</taxon>
        <taxon>Hypocreomycetidae</taxon>
        <taxon>Hypocreales</taxon>
        <taxon>Nectriaceae</taxon>
        <taxon>Fusarium</taxon>
        <taxon>Fusarium decemcellulare species complex</taxon>
    </lineage>
</organism>
<sequence length="402" mass="45619">MGPWWEGLGYQSEASFRRRHPRASEVLFQAFDEFHPLLIIFEMILWSMYAIMSWSERHIVLSISSIIFLVLAFLSIPYLRRFGRQKPVVVGLLLHQLLFLALETYFLITEAVAVFRLNEDDMPFGVVLALTILTLIGVIWSSYLYWKIFVAKASTREFDDGDGDVVSFRHYTDEEPYLDENGPLAIHYEHLHLRPRPEIIEENEVIASVTDSCTNGIAPYPKRTEPQPANGAGTLIAPGVGSGAVEVTPRLLMPTRVWSNYVFRLIVAMTVVVLILEGLAIWITVLTVHTHASLHWINITQLILPLSTVPLAASSFKWRQNPSSRIWGHMYDISFIVSSLCLISNLFLGLFAGTNCEPGLEEEQPLWCHLETGFMVLWVLYLTLHPPLLLLMAIVSSIDDKI</sequence>
<evidence type="ECO:0000313" key="2">
    <source>
        <dbReference type="Proteomes" id="UP001148629"/>
    </source>
</evidence>
<reference evidence="1" key="1">
    <citation type="submission" date="2022-08" db="EMBL/GenBank/DDBJ databases">
        <title>Genome Sequence of Fusarium decemcellulare.</title>
        <authorList>
            <person name="Buettner E."/>
        </authorList>
    </citation>
    <scope>NUCLEOTIDE SEQUENCE</scope>
    <source>
        <strain evidence="1">Babe19</strain>
    </source>
</reference>
<dbReference type="EMBL" id="JANRMS010002914">
    <property type="protein sequence ID" value="KAJ3520381.1"/>
    <property type="molecule type" value="Genomic_DNA"/>
</dbReference>